<protein>
    <submittedName>
        <fullName evidence="1">Uncharacterized protein</fullName>
    </submittedName>
</protein>
<gene>
    <name evidence="1" type="ORF">I6N96_03360</name>
</gene>
<organism evidence="1 2">
    <name type="scientific">Enterococcus larvae</name>
    <dbReference type="NCBI Taxonomy" id="2794352"/>
    <lineage>
        <taxon>Bacteria</taxon>
        <taxon>Bacillati</taxon>
        <taxon>Bacillota</taxon>
        <taxon>Bacilli</taxon>
        <taxon>Lactobacillales</taxon>
        <taxon>Enterococcaceae</taxon>
        <taxon>Enterococcus</taxon>
    </lineage>
</organism>
<comment type="caution">
    <text evidence="1">The sequence shown here is derived from an EMBL/GenBank/DDBJ whole genome shotgun (WGS) entry which is preliminary data.</text>
</comment>
<evidence type="ECO:0000313" key="1">
    <source>
        <dbReference type="EMBL" id="MBP1045301.1"/>
    </source>
</evidence>
<sequence length="56" mass="6351">MTTKNPKQRDRISKKIRSMDDGGKQFIAGYIAGRLNLKDEKSRSEIIKDAINKKSA</sequence>
<dbReference type="RefSeq" id="WP_209556071.1">
    <property type="nucleotide sequence ID" value="NZ_JAEDXU010000001.1"/>
</dbReference>
<accession>A0ABS4CF83</accession>
<evidence type="ECO:0000313" key="2">
    <source>
        <dbReference type="Proteomes" id="UP000673375"/>
    </source>
</evidence>
<keyword evidence="2" id="KW-1185">Reference proteome</keyword>
<name>A0ABS4CF83_9ENTE</name>
<dbReference type="Proteomes" id="UP000673375">
    <property type="component" value="Unassembled WGS sequence"/>
</dbReference>
<reference evidence="1 2" key="1">
    <citation type="submission" date="2020-12" db="EMBL/GenBank/DDBJ databases">
        <title>Vagococcus allomyrinae sp. nov. and Enterococcus lavae sp. nov., isolated from the larvae of Allomyrina dichotoma.</title>
        <authorList>
            <person name="Lee S.D."/>
        </authorList>
    </citation>
    <scope>NUCLEOTIDE SEQUENCE [LARGE SCALE GENOMIC DNA]</scope>
    <source>
        <strain evidence="1 2">BWM-S5</strain>
    </source>
</reference>
<dbReference type="EMBL" id="JAEDXU010000001">
    <property type="protein sequence ID" value="MBP1045301.1"/>
    <property type="molecule type" value="Genomic_DNA"/>
</dbReference>
<proteinExistence type="predicted"/>